<dbReference type="SUPFAM" id="SSF55383">
    <property type="entry name" value="Copper amine oxidase, domain N"/>
    <property type="match status" value="1"/>
</dbReference>
<keyword evidence="1" id="KW-0732">Signal</keyword>
<dbReference type="EMBL" id="JAAFGS010000005">
    <property type="protein sequence ID" value="NGZ76722.1"/>
    <property type="molecule type" value="Genomic_DNA"/>
</dbReference>
<dbReference type="Proteomes" id="UP000800303">
    <property type="component" value="Unassembled WGS sequence"/>
</dbReference>
<gene>
    <name evidence="3" type="ORF">GYN08_15460</name>
</gene>
<accession>A0ABX0FDZ5</accession>
<reference evidence="3 4" key="1">
    <citation type="submission" date="2020-01" db="EMBL/GenBank/DDBJ databases">
        <title>Polyphasic characterisation and genomic insights into a novel alkali tolerant bacterium VR-M41.</title>
        <authorList>
            <person name="Vemuluri V.R."/>
        </authorList>
    </citation>
    <scope>NUCLEOTIDE SEQUENCE [LARGE SCALE GENOMIC DNA]</scope>
    <source>
        <strain evidence="3 4">VR-M41</strain>
    </source>
</reference>
<organism evidence="3 4">
    <name type="scientific">Saccharibacillus alkalitolerans</name>
    <dbReference type="NCBI Taxonomy" id="2705290"/>
    <lineage>
        <taxon>Bacteria</taxon>
        <taxon>Bacillati</taxon>
        <taxon>Bacillota</taxon>
        <taxon>Bacilli</taxon>
        <taxon>Bacillales</taxon>
        <taxon>Paenibacillaceae</taxon>
        <taxon>Saccharibacillus</taxon>
    </lineage>
</organism>
<dbReference type="Gene3D" id="3.30.457.10">
    <property type="entry name" value="Copper amine oxidase-like, N-terminal domain"/>
    <property type="match status" value="1"/>
</dbReference>
<keyword evidence="4" id="KW-1185">Reference proteome</keyword>
<protein>
    <submittedName>
        <fullName evidence="3">Copper amine oxidase N-terminal domain-containing protein</fullName>
    </submittedName>
</protein>
<dbReference type="InterPro" id="IPR012854">
    <property type="entry name" value="Cu_amine_oxidase-like_N"/>
</dbReference>
<evidence type="ECO:0000313" key="4">
    <source>
        <dbReference type="Proteomes" id="UP000800303"/>
    </source>
</evidence>
<dbReference type="RefSeq" id="WP_166275845.1">
    <property type="nucleotide sequence ID" value="NZ_JAAFGS010000005.1"/>
</dbReference>
<proteinExistence type="predicted"/>
<dbReference type="InterPro" id="IPR036582">
    <property type="entry name" value="Mao_N_sf"/>
</dbReference>
<feature type="signal peptide" evidence="1">
    <location>
        <begin position="1"/>
        <end position="22"/>
    </location>
</feature>
<sequence length="163" mass="17068">MKKILIASLLGTAVLGAGAAQAAPAPTAAPASASAPATTTSSEPAAKIYGNDGLVKPSAYPFFIKSTLYATSDVIKQLGIEGLNISWDAKTKTYTYTRGDHTVKIMADSNVAWVDGKEVKLQGSATFKRGVLRVPVGIIVRGVGESIKWDKATETLWVGDSIK</sequence>
<comment type="caution">
    <text evidence="3">The sequence shown here is derived from an EMBL/GenBank/DDBJ whole genome shotgun (WGS) entry which is preliminary data.</text>
</comment>
<evidence type="ECO:0000259" key="2">
    <source>
        <dbReference type="Pfam" id="PF07833"/>
    </source>
</evidence>
<dbReference type="Pfam" id="PF07833">
    <property type="entry name" value="Cu_amine_oxidN1"/>
    <property type="match status" value="1"/>
</dbReference>
<evidence type="ECO:0000313" key="3">
    <source>
        <dbReference type="EMBL" id="NGZ76722.1"/>
    </source>
</evidence>
<feature type="domain" description="Copper amine oxidase-like N-terminal" evidence="2">
    <location>
        <begin position="61"/>
        <end position="156"/>
    </location>
</feature>
<name>A0ABX0FDZ5_9BACL</name>
<evidence type="ECO:0000256" key="1">
    <source>
        <dbReference type="SAM" id="SignalP"/>
    </source>
</evidence>
<feature type="chain" id="PRO_5046756909" evidence="1">
    <location>
        <begin position="23"/>
        <end position="163"/>
    </location>
</feature>